<accession>A0A847D0K1</accession>
<dbReference type="Pfam" id="PF02775">
    <property type="entry name" value="TPP_enzyme_C"/>
    <property type="match status" value="1"/>
</dbReference>
<evidence type="ECO:0000313" key="4">
    <source>
        <dbReference type="Proteomes" id="UP000545876"/>
    </source>
</evidence>
<dbReference type="SUPFAM" id="SSF52518">
    <property type="entry name" value="Thiamin diphosphate-binding fold (THDP-binding)"/>
    <property type="match status" value="1"/>
</dbReference>
<dbReference type="GO" id="GO:0045333">
    <property type="term" value="P:cellular respiration"/>
    <property type="evidence" value="ECO:0007669"/>
    <property type="project" value="UniProtKB-ARBA"/>
</dbReference>
<dbReference type="GO" id="GO:0016625">
    <property type="term" value="F:oxidoreductase activity, acting on the aldehyde or oxo group of donors, iron-sulfur protein as acceptor"/>
    <property type="evidence" value="ECO:0007669"/>
    <property type="project" value="UniProtKB-ARBA"/>
</dbReference>
<organism evidence="3 4">
    <name type="scientific">Candidatus Dojkabacteria bacterium</name>
    <dbReference type="NCBI Taxonomy" id="2099670"/>
    <lineage>
        <taxon>Bacteria</taxon>
        <taxon>Candidatus Dojkabacteria</taxon>
    </lineage>
</organism>
<dbReference type="Gene3D" id="3.40.50.970">
    <property type="match status" value="1"/>
</dbReference>
<reference evidence="3 4" key="1">
    <citation type="journal article" date="2020" name="Biotechnol. Biofuels">
        <title>New insights from the biogas microbiome by comprehensive genome-resolved metagenomics of nearly 1600 species originating from multiple anaerobic digesters.</title>
        <authorList>
            <person name="Campanaro S."/>
            <person name="Treu L."/>
            <person name="Rodriguez-R L.M."/>
            <person name="Kovalovszki A."/>
            <person name="Ziels R.M."/>
            <person name="Maus I."/>
            <person name="Zhu X."/>
            <person name="Kougias P.G."/>
            <person name="Basile A."/>
            <person name="Luo G."/>
            <person name="Schluter A."/>
            <person name="Konstantinidis K.T."/>
            <person name="Angelidaki I."/>
        </authorList>
    </citation>
    <scope>NUCLEOTIDE SEQUENCE [LARGE SCALE GENOMIC DNA]</scope>
    <source>
        <strain evidence="3">AS06rmzACSIP_65</strain>
    </source>
</reference>
<dbReference type="PANTHER" id="PTHR48084">
    <property type="entry name" value="2-OXOGLUTARATE OXIDOREDUCTASE SUBUNIT KORB-RELATED"/>
    <property type="match status" value="1"/>
</dbReference>
<dbReference type="AlphaFoldDB" id="A0A847D0K1"/>
<dbReference type="InterPro" id="IPR051457">
    <property type="entry name" value="2-oxoacid:Fd_oxidoreductase"/>
</dbReference>
<keyword evidence="1" id="KW-0560">Oxidoreductase</keyword>
<sequence>MALELNDYNSKYTPTWCPGCGNFGIHVALKKALMELNVHPSETFISFDIGCNGNGADTVGTYAFKTLHGRSIPVAIGAHLANRKFTVIADIGDGGCYHEGLDHIVNAIKSNYDITILIHNNMNFALTTGQATVTTPVGKKMYALPKGKPERDLDTNAFLMSLKPTFFAKGYSGDLPLLTEIIKKAIQHKGCSIVDISQLCPTYNKECNPEWFNNNIIKIDSLENYSNKSIDDANDLVKE</sequence>
<protein>
    <submittedName>
        <fullName evidence="3">2-oxoacid:ferredoxin oxidoreductase subunit beta</fullName>
    </submittedName>
</protein>
<dbReference type="InterPro" id="IPR011766">
    <property type="entry name" value="TPP_enzyme_TPP-bd"/>
</dbReference>
<dbReference type="InterPro" id="IPR029061">
    <property type="entry name" value="THDP-binding"/>
</dbReference>
<dbReference type="GO" id="GO:0030976">
    <property type="term" value="F:thiamine pyrophosphate binding"/>
    <property type="evidence" value="ECO:0007669"/>
    <property type="project" value="InterPro"/>
</dbReference>
<dbReference type="PANTHER" id="PTHR48084:SF4">
    <property type="entry name" value="2-OXOGLUTARATE OXIDOREDUCTASE SUBUNIT KORB"/>
    <property type="match status" value="1"/>
</dbReference>
<name>A0A847D0K1_9BACT</name>
<evidence type="ECO:0000313" key="3">
    <source>
        <dbReference type="EMBL" id="NLD25509.1"/>
    </source>
</evidence>
<feature type="non-terminal residue" evidence="3">
    <location>
        <position position="239"/>
    </location>
</feature>
<evidence type="ECO:0000256" key="1">
    <source>
        <dbReference type="ARBA" id="ARBA00023002"/>
    </source>
</evidence>
<proteinExistence type="predicted"/>
<gene>
    <name evidence="3" type="ORF">GX656_02615</name>
</gene>
<dbReference type="EMBL" id="JAAZBX010000008">
    <property type="protein sequence ID" value="NLD25509.1"/>
    <property type="molecule type" value="Genomic_DNA"/>
</dbReference>
<dbReference type="Proteomes" id="UP000545876">
    <property type="component" value="Unassembled WGS sequence"/>
</dbReference>
<feature type="domain" description="Thiamine pyrophosphate enzyme TPP-binding" evidence="2">
    <location>
        <begin position="61"/>
        <end position="196"/>
    </location>
</feature>
<evidence type="ECO:0000259" key="2">
    <source>
        <dbReference type="Pfam" id="PF02775"/>
    </source>
</evidence>
<comment type="caution">
    <text evidence="3">The sequence shown here is derived from an EMBL/GenBank/DDBJ whole genome shotgun (WGS) entry which is preliminary data.</text>
</comment>